<dbReference type="GO" id="GO:0006352">
    <property type="term" value="P:DNA-templated transcription initiation"/>
    <property type="evidence" value="ECO:0007669"/>
    <property type="project" value="InterPro"/>
</dbReference>
<dbReference type="PANTHER" id="PTHR43133">
    <property type="entry name" value="RNA POLYMERASE ECF-TYPE SIGMA FACTO"/>
    <property type="match status" value="1"/>
</dbReference>
<dbReference type="OrthoDB" id="9803470at2"/>
<keyword evidence="2" id="KW-0805">Transcription regulation</keyword>
<dbReference type="GO" id="GO:0016987">
    <property type="term" value="F:sigma factor activity"/>
    <property type="evidence" value="ECO:0007669"/>
    <property type="project" value="UniProtKB-KW"/>
</dbReference>
<protein>
    <submittedName>
        <fullName evidence="6">ECF RNA polymerase sigma factor SigK</fullName>
    </submittedName>
</protein>
<dbReference type="EMBL" id="FXXP01000001">
    <property type="protein sequence ID" value="SMX27842.1"/>
    <property type="molecule type" value="Genomic_DNA"/>
</dbReference>
<dbReference type="Pfam" id="PF04542">
    <property type="entry name" value="Sigma70_r2"/>
    <property type="match status" value="1"/>
</dbReference>
<dbReference type="RefSeq" id="WP_099244295.1">
    <property type="nucleotide sequence ID" value="NZ_FXXP01000001.1"/>
</dbReference>
<dbReference type="InterPro" id="IPR036388">
    <property type="entry name" value="WH-like_DNA-bd_sf"/>
</dbReference>
<dbReference type="InterPro" id="IPR013325">
    <property type="entry name" value="RNA_pol_sigma_r2"/>
</dbReference>
<evidence type="ECO:0000259" key="5">
    <source>
        <dbReference type="Pfam" id="PF04542"/>
    </source>
</evidence>
<evidence type="ECO:0000256" key="1">
    <source>
        <dbReference type="ARBA" id="ARBA00010641"/>
    </source>
</evidence>
<dbReference type="InterPro" id="IPR039425">
    <property type="entry name" value="RNA_pol_sigma-70-like"/>
</dbReference>
<keyword evidence="3" id="KW-0731">Sigma factor</keyword>
<dbReference type="InterPro" id="IPR007627">
    <property type="entry name" value="RNA_pol_sigma70_r2"/>
</dbReference>
<dbReference type="Gene3D" id="1.10.1740.10">
    <property type="match status" value="1"/>
</dbReference>
<comment type="similarity">
    <text evidence="1">Belongs to the sigma-70 factor family. ECF subfamily.</text>
</comment>
<evidence type="ECO:0000256" key="3">
    <source>
        <dbReference type="ARBA" id="ARBA00023082"/>
    </source>
</evidence>
<evidence type="ECO:0000256" key="2">
    <source>
        <dbReference type="ARBA" id="ARBA00023015"/>
    </source>
</evidence>
<sequence>MQLQPKSSEIETLLTEVAKGDHRALRGLYDCVGADLYGVAVYLVEDESAASNILTDVFERVWQMAGMMRANGVPPHVWLLTLTRDTAVAHLRQQRRNTGIPAALDITERLYATDAPNAGGSAEAVQLQACLLELPPDRASWMERAFKAGMTYADLAEITGKQGGELRAALRRSVLQLRECLSR</sequence>
<evidence type="ECO:0000313" key="6">
    <source>
        <dbReference type="EMBL" id="SMX27842.1"/>
    </source>
</evidence>
<keyword evidence="4" id="KW-0804">Transcription</keyword>
<evidence type="ECO:0000256" key="4">
    <source>
        <dbReference type="ARBA" id="ARBA00023163"/>
    </source>
</evidence>
<reference evidence="7" key="1">
    <citation type="submission" date="2017-05" db="EMBL/GenBank/DDBJ databases">
        <authorList>
            <person name="Rodrigo-Torres L."/>
            <person name="Arahal R. D."/>
            <person name="Lucena T."/>
        </authorList>
    </citation>
    <scope>NUCLEOTIDE SEQUENCE [LARGE SCALE GENOMIC DNA]</scope>
    <source>
        <strain evidence="7">CECT 8649</strain>
    </source>
</reference>
<evidence type="ECO:0000313" key="7">
    <source>
        <dbReference type="Proteomes" id="UP000225972"/>
    </source>
</evidence>
<dbReference type="AlphaFoldDB" id="A0A238JD04"/>
<dbReference type="InterPro" id="IPR013324">
    <property type="entry name" value="RNA_pol_sigma_r3/r4-like"/>
</dbReference>
<organism evidence="6 7">
    <name type="scientific">Pelagimonas phthalicica</name>
    <dbReference type="NCBI Taxonomy" id="1037362"/>
    <lineage>
        <taxon>Bacteria</taxon>
        <taxon>Pseudomonadati</taxon>
        <taxon>Pseudomonadota</taxon>
        <taxon>Alphaproteobacteria</taxon>
        <taxon>Rhodobacterales</taxon>
        <taxon>Roseobacteraceae</taxon>
        <taxon>Pelagimonas</taxon>
    </lineage>
</organism>
<dbReference type="SUPFAM" id="SSF88946">
    <property type="entry name" value="Sigma2 domain of RNA polymerase sigma factors"/>
    <property type="match status" value="1"/>
</dbReference>
<keyword evidence="7" id="KW-1185">Reference proteome</keyword>
<dbReference type="PANTHER" id="PTHR43133:SF62">
    <property type="entry name" value="RNA POLYMERASE SIGMA FACTOR SIGZ"/>
    <property type="match status" value="1"/>
</dbReference>
<dbReference type="Proteomes" id="UP000225972">
    <property type="component" value="Unassembled WGS sequence"/>
</dbReference>
<dbReference type="SUPFAM" id="SSF88659">
    <property type="entry name" value="Sigma3 and sigma4 domains of RNA polymerase sigma factors"/>
    <property type="match status" value="1"/>
</dbReference>
<proteinExistence type="inferred from homology"/>
<accession>A0A238JD04</accession>
<name>A0A238JD04_9RHOB</name>
<feature type="domain" description="RNA polymerase sigma-70 region 2" evidence="5">
    <location>
        <begin position="28"/>
        <end position="96"/>
    </location>
</feature>
<gene>
    <name evidence="6" type="primary">sigK</name>
    <name evidence="6" type="ORF">TRP8649_01952</name>
</gene>
<dbReference type="Gene3D" id="1.10.10.10">
    <property type="entry name" value="Winged helix-like DNA-binding domain superfamily/Winged helix DNA-binding domain"/>
    <property type="match status" value="1"/>
</dbReference>